<feature type="non-terminal residue" evidence="3">
    <location>
        <position position="1"/>
    </location>
</feature>
<feature type="non-terminal residue" evidence="3">
    <location>
        <position position="86"/>
    </location>
</feature>
<dbReference type="Gene3D" id="1.20.120.1850">
    <property type="entry name" value="Ebh helix bundles repeating unit (S and A modules)"/>
    <property type="match status" value="1"/>
</dbReference>
<evidence type="ECO:0000256" key="1">
    <source>
        <dbReference type="SAM" id="Coils"/>
    </source>
</evidence>
<feature type="domain" description="Protein G-related albumin-binding (GA) module" evidence="2">
    <location>
        <begin position="24"/>
        <end position="55"/>
    </location>
</feature>
<proteinExistence type="predicted"/>
<protein>
    <recommendedName>
        <fullName evidence="2">Protein G-related albumin-binding (GA) module domain-containing protein</fullName>
    </recommendedName>
</protein>
<evidence type="ECO:0000259" key="2">
    <source>
        <dbReference type="Pfam" id="PF01468"/>
    </source>
</evidence>
<accession>A0ABR5TKE3</accession>
<evidence type="ECO:0000313" key="3">
    <source>
        <dbReference type="EMBL" id="KXB55182.1"/>
    </source>
</evidence>
<dbReference type="InterPro" id="IPR002988">
    <property type="entry name" value="GA_module"/>
</dbReference>
<dbReference type="RefSeq" id="WP_198145789.1">
    <property type="nucleotide sequence ID" value="NZ_KQ959910.1"/>
</dbReference>
<reference evidence="3 4" key="1">
    <citation type="submission" date="2016-01" db="EMBL/GenBank/DDBJ databases">
        <authorList>
            <person name="Mitreva M."/>
            <person name="Pepin K.H."/>
            <person name="Mihindukulasuriya K.A."/>
            <person name="Fulton R."/>
            <person name="Fronick C."/>
            <person name="O'Laughlin M."/>
            <person name="Miner T."/>
            <person name="Herter B."/>
            <person name="Rosa B.A."/>
            <person name="Cordes M."/>
            <person name="Tomlinson C."/>
            <person name="Wollam A."/>
            <person name="Palsikar V.B."/>
            <person name="Mardis E.R."/>
            <person name="Wilson R.K."/>
        </authorList>
    </citation>
    <scope>NUCLEOTIDE SEQUENCE [LARGE SCALE GENOMIC DNA]</scope>
    <source>
        <strain evidence="3 4">KA00071</strain>
    </source>
</reference>
<sequence length="86" mass="9839">DNLKAEIDKITNSIEGIDKVFGKVKEKAKEDIDKYDNLSKEEKDNLKAEIDKTTNSIEAIDKVFDKVKEKLKAVIDKLDNLSKEEK</sequence>
<organism evidence="3 4">
    <name type="scientific">Gemelliphila asaccharolytica</name>
    <dbReference type="NCBI Taxonomy" id="502393"/>
    <lineage>
        <taxon>Bacteria</taxon>
        <taxon>Bacillati</taxon>
        <taxon>Bacillota</taxon>
        <taxon>Bacilli</taxon>
        <taxon>Bacillales</taxon>
        <taxon>Gemellaceae</taxon>
        <taxon>Gemelliphila</taxon>
    </lineage>
</organism>
<dbReference type="EMBL" id="LSDB01000073">
    <property type="protein sequence ID" value="KXB55182.1"/>
    <property type="molecule type" value="Genomic_DNA"/>
</dbReference>
<keyword evidence="1" id="KW-0175">Coiled coil</keyword>
<dbReference type="Proteomes" id="UP000070467">
    <property type="component" value="Unassembled WGS sequence"/>
</dbReference>
<evidence type="ECO:0000313" key="4">
    <source>
        <dbReference type="Proteomes" id="UP000070467"/>
    </source>
</evidence>
<name>A0ABR5TKE3_9BACL</name>
<gene>
    <name evidence="3" type="ORF">HMPREF1871_01192</name>
</gene>
<dbReference type="Pfam" id="PF01468">
    <property type="entry name" value="GA"/>
    <property type="match status" value="1"/>
</dbReference>
<feature type="coiled-coil region" evidence="1">
    <location>
        <begin position="25"/>
        <end position="84"/>
    </location>
</feature>
<keyword evidence="4" id="KW-1185">Reference proteome</keyword>
<comment type="caution">
    <text evidence="3">The sequence shown here is derived from an EMBL/GenBank/DDBJ whole genome shotgun (WGS) entry which is preliminary data.</text>
</comment>